<keyword evidence="4" id="KW-0963">Cytoplasm</keyword>
<feature type="compositionally biased region" description="Basic and acidic residues" evidence="9">
    <location>
        <begin position="115"/>
        <end position="125"/>
    </location>
</feature>
<organism evidence="10 11">
    <name type="scientific">Malassezia psittaci</name>
    <dbReference type="NCBI Taxonomy" id="1821823"/>
    <lineage>
        <taxon>Eukaryota</taxon>
        <taxon>Fungi</taxon>
        <taxon>Dikarya</taxon>
        <taxon>Basidiomycota</taxon>
        <taxon>Ustilaginomycotina</taxon>
        <taxon>Malasseziomycetes</taxon>
        <taxon>Malasseziales</taxon>
        <taxon>Malasseziaceae</taxon>
        <taxon>Malassezia</taxon>
    </lineage>
</organism>
<proteinExistence type="inferred from homology"/>
<protein>
    <submittedName>
        <fullName evidence="10">Uncharacterized protein</fullName>
    </submittedName>
</protein>
<dbReference type="InterPro" id="IPR013734">
    <property type="entry name" value="TF_Nrm1/Whi5"/>
</dbReference>
<evidence type="ECO:0000256" key="6">
    <source>
        <dbReference type="ARBA" id="ARBA00023015"/>
    </source>
</evidence>
<keyword evidence="8" id="KW-0539">Nucleus</keyword>
<evidence type="ECO:0000256" key="7">
    <source>
        <dbReference type="ARBA" id="ARBA00023163"/>
    </source>
</evidence>
<reference evidence="10" key="1">
    <citation type="submission" date="2023-02" db="EMBL/GenBank/DDBJ databases">
        <title>Mating type loci evolution in Malassezia.</title>
        <authorList>
            <person name="Coelho M.A."/>
        </authorList>
    </citation>
    <scope>NUCLEOTIDE SEQUENCE</scope>
    <source>
        <strain evidence="10">CBS 14136</strain>
    </source>
</reference>
<comment type="subcellular location">
    <subcellularLocation>
        <location evidence="2">Cytoplasm</location>
    </subcellularLocation>
    <subcellularLocation>
        <location evidence="1">Nucleus</location>
    </subcellularLocation>
</comment>
<dbReference type="GO" id="GO:0005634">
    <property type="term" value="C:nucleus"/>
    <property type="evidence" value="ECO:0007669"/>
    <property type="project" value="UniProtKB-SubCell"/>
</dbReference>
<evidence type="ECO:0000256" key="1">
    <source>
        <dbReference type="ARBA" id="ARBA00004123"/>
    </source>
</evidence>
<sequence length="188" mass="20788">MPHHGRMKRQAHAERQKMLQMLHALSTRLQYAVFKMDNGWTRQSLSEIENLYYRRRTSAPQSHNTLRAANSASGTASLAGLAPHLPRDAHSDASTYGDFWSRLSATRSIPATTHDPIHAPQESKGENYAQSRAGPLADASYSHASPAHASSSTLAHDTSSSLDMRYENQSNSLGKRSRGDDPEHRSNP</sequence>
<dbReference type="Proteomes" id="UP001214628">
    <property type="component" value="Chromosome 2"/>
</dbReference>
<dbReference type="AlphaFoldDB" id="A0AAF0F9W6"/>
<dbReference type="Pfam" id="PF08528">
    <property type="entry name" value="Whi5"/>
    <property type="match status" value="1"/>
</dbReference>
<feature type="compositionally biased region" description="Low complexity" evidence="9">
    <location>
        <begin position="137"/>
        <end position="163"/>
    </location>
</feature>
<evidence type="ECO:0000313" key="11">
    <source>
        <dbReference type="Proteomes" id="UP001214628"/>
    </source>
</evidence>
<accession>A0AAF0F9W6</accession>
<evidence type="ECO:0000256" key="3">
    <source>
        <dbReference type="ARBA" id="ARBA00006922"/>
    </source>
</evidence>
<evidence type="ECO:0000256" key="2">
    <source>
        <dbReference type="ARBA" id="ARBA00004496"/>
    </source>
</evidence>
<name>A0AAF0F9W6_9BASI</name>
<feature type="region of interest" description="Disordered" evidence="9">
    <location>
        <begin position="111"/>
        <end position="188"/>
    </location>
</feature>
<feature type="compositionally biased region" description="Basic and acidic residues" evidence="9">
    <location>
        <begin position="177"/>
        <end position="188"/>
    </location>
</feature>
<gene>
    <name evidence="10" type="ORF">MPSI1_002089</name>
</gene>
<keyword evidence="11" id="KW-1185">Reference proteome</keyword>
<evidence type="ECO:0000256" key="9">
    <source>
        <dbReference type="SAM" id="MobiDB-lite"/>
    </source>
</evidence>
<keyword evidence="7" id="KW-0804">Transcription</keyword>
<dbReference type="EMBL" id="CP118376">
    <property type="protein sequence ID" value="WFD43427.1"/>
    <property type="molecule type" value="Genomic_DNA"/>
</dbReference>
<evidence type="ECO:0000313" key="10">
    <source>
        <dbReference type="EMBL" id="WFD43427.1"/>
    </source>
</evidence>
<keyword evidence="6" id="KW-0805">Transcription regulation</keyword>
<evidence type="ECO:0000256" key="8">
    <source>
        <dbReference type="ARBA" id="ARBA00023242"/>
    </source>
</evidence>
<evidence type="ECO:0000256" key="5">
    <source>
        <dbReference type="ARBA" id="ARBA00022491"/>
    </source>
</evidence>
<comment type="similarity">
    <text evidence="3">Belongs to the WHI5/NRM1 family.</text>
</comment>
<evidence type="ECO:0000256" key="4">
    <source>
        <dbReference type="ARBA" id="ARBA00022490"/>
    </source>
</evidence>
<dbReference type="GO" id="GO:0005737">
    <property type="term" value="C:cytoplasm"/>
    <property type="evidence" value="ECO:0007669"/>
    <property type="project" value="UniProtKB-SubCell"/>
</dbReference>
<keyword evidence="5" id="KW-0678">Repressor</keyword>